<feature type="region of interest" description="Disordered" evidence="1">
    <location>
        <begin position="153"/>
        <end position="229"/>
    </location>
</feature>
<dbReference type="AlphaFoldDB" id="A0AA88YKE5"/>
<evidence type="ECO:0000256" key="1">
    <source>
        <dbReference type="SAM" id="MobiDB-lite"/>
    </source>
</evidence>
<dbReference type="PANTHER" id="PTHR24410">
    <property type="entry name" value="HL07962P-RELATED"/>
    <property type="match status" value="1"/>
</dbReference>
<sequence length="545" mass="58715">MNYQKTYMNHIHSSSLLCQLATMWKSQTLCDAIIRSGNNITRAHRVVLVAACPMLQSMENAASGSHLEVRVASDIKVESIHTFLQYLYEGFMTLTEENCKDVEKIARLLQVDGVVKCCADFHKCLNTSSAGQYKYSLLDQIEFRHVRTTDLSKCQDKMQKRQLDTGRMSPGGKRQKVHRPSSPPTDHSMSQRMSDMHSMSESYMPDANDPWDRVPRLGASGARSGSQPGIIDIVEDSLELIQTDPPGKHPGENSFDTRRVQQTVGISVASQHNKGADLQIVNVAEQQAMSSAARPPSDIIPSSPSSSSSSSFKDAMGSSRPPDPRGAAGPPPPPQLQRMDPGRQPSHGTINLVDIPHSPDPEISKQASRQQGRSSEAFPPSSMASAPPRSGDNFQSSSTPQRPSQPFPVSLTAVPRGGPSFQSKPYAAGSAVQAEASSPRGPRSQSRGDADRASPAERAKDTGPKSTPDMSEGAPDISIVKVERTSSNLAGDTVGGLDMFVSEGGVSLTPVPGVGQGEDDEHSDFELEEPPGEMSKEIDLSNMSN</sequence>
<dbReference type="Pfam" id="PF00651">
    <property type="entry name" value="BTB"/>
    <property type="match status" value="1"/>
</dbReference>
<keyword evidence="4" id="KW-1185">Reference proteome</keyword>
<feature type="compositionally biased region" description="Low complexity" evidence="1">
    <location>
        <begin position="290"/>
        <end position="311"/>
    </location>
</feature>
<gene>
    <name evidence="3" type="ORF">FSP39_002534</name>
</gene>
<dbReference type="Proteomes" id="UP001186944">
    <property type="component" value="Unassembled WGS sequence"/>
</dbReference>
<evidence type="ECO:0000313" key="4">
    <source>
        <dbReference type="Proteomes" id="UP001186944"/>
    </source>
</evidence>
<dbReference type="PROSITE" id="PS50097">
    <property type="entry name" value="BTB"/>
    <property type="match status" value="1"/>
</dbReference>
<feature type="region of interest" description="Disordered" evidence="1">
    <location>
        <begin position="508"/>
        <end position="545"/>
    </location>
</feature>
<feature type="compositionally biased region" description="Basic and acidic residues" evidence="1">
    <location>
        <begin position="446"/>
        <end position="463"/>
    </location>
</feature>
<dbReference type="InterPro" id="IPR000210">
    <property type="entry name" value="BTB/POZ_dom"/>
</dbReference>
<comment type="caution">
    <text evidence="3">The sequence shown here is derived from an EMBL/GenBank/DDBJ whole genome shotgun (WGS) entry which is preliminary data.</text>
</comment>
<accession>A0AA88YKE5</accession>
<organism evidence="3 4">
    <name type="scientific">Pinctada imbricata</name>
    <name type="common">Atlantic pearl-oyster</name>
    <name type="synonym">Pinctada martensii</name>
    <dbReference type="NCBI Taxonomy" id="66713"/>
    <lineage>
        <taxon>Eukaryota</taxon>
        <taxon>Metazoa</taxon>
        <taxon>Spiralia</taxon>
        <taxon>Lophotrochozoa</taxon>
        <taxon>Mollusca</taxon>
        <taxon>Bivalvia</taxon>
        <taxon>Autobranchia</taxon>
        <taxon>Pteriomorphia</taxon>
        <taxon>Pterioida</taxon>
        <taxon>Pterioidea</taxon>
        <taxon>Pteriidae</taxon>
        <taxon>Pinctada</taxon>
    </lineage>
</organism>
<evidence type="ECO:0000259" key="2">
    <source>
        <dbReference type="PROSITE" id="PS50097"/>
    </source>
</evidence>
<dbReference type="PANTHER" id="PTHR24410:SF23">
    <property type="entry name" value="BTB DOMAIN-CONTAINING PROTEIN-RELATED"/>
    <property type="match status" value="1"/>
</dbReference>
<feature type="domain" description="BTB" evidence="2">
    <location>
        <begin position="30"/>
        <end position="96"/>
    </location>
</feature>
<dbReference type="SUPFAM" id="SSF54695">
    <property type="entry name" value="POZ domain"/>
    <property type="match status" value="1"/>
</dbReference>
<dbReference type="SMART" id="SM00225">
    <property type="entry name" value="BTB"/>
    <property type="match status" value="1"/>
</dbReference>
<feature type="compositionally biased region" description="Polar residues" evidence="1">
    <location>
        <begin position="184"/>
        <end position="201"/>
    </location>
</feature>
<feature type="region of interest" description="Disordered" evidence="1">
    <location>
        <begin position="287"/>
        <end position="485"/>
    </location>
</feature>
<reference evidence="3" key="1">
    <citation type="submission" date="2019-08" db="EMBL/GenBank/DDBJ databases">
        <title>The improved chromosome-level genome for the pearl oyster Pinctada fucata martensii using PacBio sequencing and Hi-C.</title>
        <authorList>
            <person name="Zheng Z."/>
        </authorList>
    </citation>
    <scope>NUCLEOTIDE SEQUENCE</scope>
    <source>
        <strain evidence="3">ZZ-2019</strain>
        <tissue evidence="3">Adductor muscle</tissue>
    </source>
</reference>
<dbReference type="InterPro" id="IPR051481">
    <property type="entry name" value="BTB-POZ/Galectin-3-binding"/>
</dbReference>
<protein>
    <recommendedName>
        <fullName evidence="2">BTB domain-containing protein</fullName>
    </recommendedName>
</protein>
<feature type="compositionally biased region" description="Basic and acidic residues" evidence="1">
    <location>
        <begin position="153"/>
        <end position="164"/>
    </location>
</feature>
<dbReference type="InterPro" id="IPR011333">
    <property type="entry name" value="SKP1/BTB/POZ_sf"/>
</dbReference>
<dbReference type="EMBL" id="VSWD01000005">
    <property type="protein sequence ID" value="KAK3101300.1"/>
    <property type="molecule type" value="Genomic_DNA"/>
</dbReference>
<name>A0AA88YKE5_PINIB</name>
<dbReference type="Gene3D" id="3.30.710.10">
    <property type="entry name" value="Potassium Channel Kv1.1, Chain A"/>
    <property type="match status" value="1"/>
</dbReference>
<feature type="compositionally biased region" description="Low complexity" evidence="1">
    <location>
        <begin position="374"/>
        <end position="408"/>
    </location>
</feature>
<evidence type="ECO:0000313" key="3">
    <source>
        <dbReference type="EMBL" id="KAK3101300.1"/>
    </source>
</evidence>
<proteinExistence type="predicted"/>
<feature type="compositionally biased region" description="Acidic residues" evidence="1">
    <location>
        <begin position="517"/>
        <end position="531"/>
    </location>
</feature>